<feature type="region of interest" description="Disordered" evidence="2">
    <location>
        <begin position="312"/>
        <end position="331"/>
    </location>
</feature>
<dbReference type="Pfam" id="PF04607">
    <property type="entry name" value="RelA_SpoT"/>
    <property type="match status" value="1"/>
</dbReference>
<dbReference type="SMART" id="SM00490">
    <property type="entry name" value="HELICc"/>
    <property type="match status" value="1"/>
</dbReference>
<dbReference type="SMART" id="SM00487">
    <property type="entry name" value="DEXDc"/>
    <property type="match status" value="1"/>
</dbReference>
<dbReference type="PANTHER" id="PTHR41313:SF1">
    <property type="entry name" value="DNA METHYLASE ADENINE-SPECIFIC DOMAIN-CONTAINING PROTEIN"/>
    <property type="match status" value="1"/>
</dbReference>
<feature type="domain" description="Helicase C-terminal" evidence="3">
    <location>
        <begin position="1690"/>
        <end position="1866"/>
    </location>
</feature>
<gene>
    <name evidence="4" type="ORF">NM125_12865</name>
</gene>
<reference evidence="4" key="1">
    <citation type="submission" date="2022-06" db="EMBL/GenBank/DDBJ databases">
        <title>Gracilimonas sp. CAU 1638 isolated from sea sediment.</title>
        <authorList>
            <person name="Kim W."/>
        </authorList>
    </citation>
    <scope>NUCLEOTIDE SEQUENCE</scope>
    <source>
        <strain evidence="4">CAU 1638</strain>
    </source>
</reference>
<dbReference type="CDD" id="cd05399">
    <property type="entry name" value="NT_Rel-Spo_like"/>
    <property type="match status" value="1"/>
</dbReference>
<dbReference type="SUPFAM" id="SSF53335">
    <property type="entry name" value="S-adenosyl-L-methionine-dependent methyltransferases"/>
    <property type="match status" value="1"/>
</dbReference>
<dbReference type="SMART" id="SM00954">
    <property type="entry name" value="RelA_SpoT"/>
    <property type="match status" value="1"/>
</dbReference>
<dbReference type="InterPro" id="IPR014001">
    <property type="entry name" value="Helicase_ATP-bd"/>
</dbReference>
<accession>A0A9X2L504</accession>
<dbReference type="PANTHER" id="PTHR41313">
    <property type="entry name" value="ADENINE-SPECIFIC METHYLTRANSFERASE"/>
    <property type="match status" value="1"/>
</dbReference>
<feature type="coiled-coil region" evidence="1">
    <location>
        <begin position="1899"/>
        <end position="1926"/>
    </location>
</feature>
<feature type="coiled-coil region" evidence="1">
    <location>
        <begin position="1274"/>
        <end position="1301"/>
    </location>
</feature>
<evidence type="ECO:0000256" key="1">
    <source>
        <dbReference type="SAM" id="Coils"/>
    </source>
</evidence>
<dbReference type="Pfam" id="PF00271">
    <property type="entry name" value="Helicase_C"/>
    <property type="match status" value="1"/>
</dbReference>
<evidence type="ECO:0000259" key="3">
    <source>
        <dbReference type="PROSITE" id="PS51194"/>
    </source>
</evidence>
<dbReference type="SUPFAM" id="SSF81301">
    <property type="entry name" value="Nucleotidyltransferase"/>
    <property type="match status" value="1"/>
</dbReference>
<dbReference type="EMBL" id="JANDBC010000002">
    <property type="protein sequence ID" value="MCP9292471.1"/>
    <property type="molecule type" value="Genomic_DNA"/>
</dbReference>
<sequence>MPVVKTNIDQITHLSTGDFDHWLGDWDSDGIVNIDDPNPLTPGDTAPVSEAELAPQIKAVIETKNNYIPALKKVMNGLIGMNLALIVKGRIKEVYSTLGKLIRKRFPFTEKIAAKAGEKYTTGLTDVAGCMAIAETQAQVDQMVKRILSGELGEVWEHEDKYKHPANGYRAHHFILVVDEQYPVEIQVKTKRMSMISAASHQPYKVGQLNGALLEELTQLAWKADKGDTESAEKLEPYLVDLEALETQLTLRSNPSGELQQLQADFERTIGKLALAFQLEKFPAEHKQEALELFRAHGRIIGVDFDGVFNRATSKKPTPAKQPKKKSGQSTFRFSDTELSEFAPIKLTASERRKANEAAIGVLQKEDRAITKSDIDLLRSYTGAGGLGYTESTEQSKRGLLNEHYTSYPVVKLIWDKLQQMGVTGGNILEPGAGVGNFAGFLPDRDKFRMVMIERSAISSRIASLLYPMQTVRHENFADTDLSLYNLTGVVGNVPFGDLKIHTSRDPLAPLSPRIHDYFILKSLDALKPGGFLAVITSTGTMDKKDPSIRQAMIQRAHFVGAYRLPSTAFKDNADTTVTTDILFFQKYGEHQGDIHPDVDSKLNRLFAQEELIESQVSYNGETYTASYNPYYKEHPSHVLGEHIQGHHVQFYSRMGVKGELSEGLIQRVLSDGLTFPYALPGEMPLYNIPDDGIMLDLPRSYHPGNIVFHENHFYEKQRRFFKRLSLKGGSGLDARIRSACQLLDKYDDYITALAQETGEKDALRAEFKQLLAGHIQQYGIPDEDEDIRKVFKFDNRLYKLTTLVKRDPLNGELVHADIIDADSMFNRNYVPAVKDSDDLAELAMFGRSIGESLDIDFYQSVYKGGTASKEELEKALEDHPDFYWNPATSNHEFRYQYLSGNVREKLQLAQEHELEKNIKALQEVVPEWIDVYNITVDPQHVFTYLPAKAIEEWIKDEMNYDKVEIGLVKDKAELGNRFYMKLRKWGRYVGTGDETPDDNNLGWGETPFTKIITSYIQDSTFPLKFYDEDDNLMPSMTLKEAQSMKGERGQMLIERARKIQRQNNNRMLTHVPKKFNNWVRTKASSEVRGMIEAAYNHTYNAVINPPFDGRTLRVRGMSDTFYGVKDFTVYKHNRAIAEKLVWNGKGANCHDVGAGKTLASIITSQVLLQQGAARKPMFVVPGKVQEKWVEEYLMLFPDAKVLNMKMAGGDKHKELTMAQLYNWDAIFIADHAFKSLPLSPAEQARIYQERIDYFNQMLENFEDLLEEDEAISKAAKTSMIKRMEKQMEEWETKLRNVAHSKRLETDIFFDELGVDCLFFDEAHFYKNALGSAKAAKLGISANKPSQRAEDTLQKTRWLFSKVGHKNVFVLTATPVVNSPVEVWHMLNLCAPDLLAKYEIENLDNFINLFVREEEKIVKKTNGEYRSERVVAGYYNLPEMRKIIDEVMDIKSYDQLIGFYKEFPDYIQDEDGKTVNGKDGKPKVLEPKFKRPKASTRNVIIEPSELHKLLFDDIILRANEVIACMKDRQCETRDNFLVITGDGSKIATDLRVYDKDFEGIDRSYLKLGAMVENVAASYGARSNPAPEMVPEDLYGDYFHRPGRGQIAVTPPHLRENPSHIEVITSKGVVKEKSGYWVVWDEKKEVYEPLHILEPKKPEHTWSEGIFGNEKEATERAHKLNKEWEQIKASRSNPASPAIRNQIIFCDWISLHQSQGGSFHQLIKSELVKAGIPKEQIAIINGSIVGTNKNGDDYSVSSKDDKEALKKEVQDDFNQGKYRVVIGNQSIAEGMNLQKWTTDMHHMDVPYTPSQIQQRNGRGLRQGNQYPEVQIHYYLMQDSFDQYRLELVSKKQSWIDDLFFGTGREVSTGGDSESLEYEQMVAATNSDPRVKQFFEALAQKNVLDDRIDNLESEVKRLQASQAQATTDIQGKQDRMKSVVERESALQNSKLPESAEKALKENLFDVQYGWNGEPYQLDIQLSSDSKRISGYRMKTVLDVPENNANGRVWFHLIPDSNIADRSFYNKQTWGAIKRMASKELGSTFGWTLEEKTGQGKSISGNLGNIIATEEDFYSEYGIDIDAEKAKKDEAGNEQSFKAIKESAGMFTIKKWQPIITRKLAELFLELEKAWIRTSDSRRELLSSELKQTEKTLTELQKVLASTKAELEAAKSARENNQKTVIELNDVVNQLVAVSYDDRNELYEEINRIAPKYKIRKTITVRDVGSLKGSAPKGSPQLRENKADSVTGKTSKRHGVLKTLYEEPLVYSGIVKELEYIDSKGYMQRMEAESDDLAMIINAKGTTIYVFPTSLMRLSKGAYNDPKAAEMFEEFHHFPADDYDYELFPPLGEKLISAGYADRIMYVSDKIIYADDEKGKDNHYFHYFDAGKRPVFKYGDVYIIANVNIDGRGILN</sequence>
<dbReference type="Gene3D" id="3.40.50.300">
    <property type="entry name" value="P-loop containing nucleotide triphosphate hydrolases"/>
    <property type="match status" value="2"/>
</dbReference>
<dbReference type="InterPro" id="IPR029063">
    <property type="entry name" value="SAM-dependent_MTases_sf"/>
</dbReference>
<name>A0A9X2L504_9BACT</name>
<dbReference type="Gene3D" id="3.40.50.150">
    <property type="entry name" value="Vaccinia Virus protein VP39"/>
    <property type="match status" value="1"/>
</dbReference>
<organism evidence="4 5">
    <name type="scientific">Gracilimonas sediminicola</name>
    <dbReference type="NCBI Taxonomy" id="2952158"/>
    <lineage>
        <taxon>Bacteria</taxon>
        <taxon>Pseudomonadati</taxon>
        <taxon>Balneolota</taxon>
        <taxon>Balneolia</taxon>
        <taxon>Balneolales</taxon>
        <taxon>Balneolaceae</taxon>
        <taxon>Gracilimonas</taxon>
    </lineage>
</organism>
<dbReference type="SUPFAM" id="SSF52540">
    <property type="entry name" value="P-loop containing nucleoside triphosphate hydrolases"/>
    <property type="match status" value="2"/>
</dbReference>
<dbReference type="PROSITE" id="PS51194">
    <property type="entry name" value="HELICASE_CTER"/>
    <property type="match status" value="1"/>
</dbReference>
<comment type="caution">
    <text evidence="4">The sequence shown here is derived from an EMBL/GenBank/DDBJ whole genome shotgun (WGS) entry which is preliminary data.</text>
</comment>
<keyword evidence="5" id="KW-1185">Reference proteome</keyword>
<protein>
    <recommendedName>
        <fullName evidence="3">Helicase C-terminal domain-containing protein</fullName>
    </recommendedName>
</protein>
<proteinExistence type="predicted"/>
<evidence type="ECO:0000256" key="2">
    <source>
        <dbReference type="SAM" id="MobiDB-lite"/>
    </source>
</evidence>
<dbReference type="Gene3D" id="3.30.460.10">
    <property type="entry name" value="Beta Polymerase, domain 2"/>
    <property type="match status" value="1"/>
</dbReference>
<dbReference type="InterPro" id="IPR007685">
    <property type="entry name" value="RelA_SpoT"/>
</dbReference>
<feature type="region of interest" description="Disordered" evidence="2">
    <location>
        <begin position="2223"/>
        <end position="2246"/>
    </location>
</feature>
<dbReference type="InterPro" id="IPR043519">
    <property type="entry name" value="NT_sf"/>
</dbReference>
<dbReference type="Proteomes" id="UP001139125">
    <property type="component" value="Unassembled WGS sequence"/>
</dbReference>
<keyword evidence="1" id="KW-0175">Coiled coil</keyword>
<dbReference type="GO" id="GO:0015969">
    <property type="term" value="P:guanosine tetraphosphate metabolic process"/>
    <property type="evidence" value="ECO:0007669"/>
    <property type="project" value="InterPro"/>
</dbReference>
<dbReference type="InterPro" id="IPR001650">
    <property type="entry name" value="Helicase_C-like"/>
</dbReference>
<dbReference type="InterPro" id="IPR052933">
    <property type="entry name" value="DNA_Protect_Modify"/>
</dbReference>
<dbReference type="RefSeq" id="WP_255135358.1">
    <property type="nucleotide sequence ID" value="NZ_JANDBC010000002.1"/>
</dbReference>
<dbReference type="InterPro" id="IPR027417">
    <property type="entry name" value="P-loop_NTPase"/>
</dbReference>
<evidence type="ECO:0000313" key="5">
    <source>
        <dbReference type="Proteomes" id="UP001139125"/>
    </source>
</evidence>
<feature type="coiled-coil region" evidence="1">
    <location>
        <begin position="2136"/>
        <end position="2177"/>
    </location>
</feature>
<evidence type="ECO:0000313" key="4">
    <source>
        <dbReference type="EMBL" id="MCP9292471.1"/>
    </source>
</evidence>